<evidence type="ECO:0000256" key="5">
    <source>
        <dbReference type="RuleBase" id="RU367022"/>
    </source>
</evidence>
<comment type="similarity">
    <text evidence="5">Belongs to the copper transporter (Ctr) (TC 1.A.56) family. SLC31A subfamily.</text>
</comment>
<organism evidence="8 9">
    <name type="scientific">Lachancea meyersii CBS 8951</name>
    <dbReference type="NCBI Taxonomy" id="1266667"/>
    <lineage>
        <taxon>Eukaryota</taxon>
        <taxon>Fungi</taxon>
        <taxon>Dikarya</taxon>
        <taxon>Ascomycota</taxon>
        <taxon>Saccharomycotina</taxon>
        <taxon>Saccharomycetes</taxon>
        <taxon>Saccharomycetales</taxon>
        <taxon>Saccharomycetaceae</taxon>
        <taxon>Lachancea</taxon>
    </lineage>
</organism>
<dbReference type="Pfam" id="PF04145">
    <property type="entry name" value="Ctr"/>
    <property type="match status" value="1"/>
</dbReference>
<keyword evidence="5" id="KW-0187">Copper transport</keyword>
<feature type="chain" id="PRO_5009236203" description="Copper transport protein" evidence="7">
    <location>
        <begin position="21"/>
        <end position="360"/>
    </location>
</feature>
<feature type="transmembrane region" description="Helical" evidence="5">
    <location>
        <begin position="90"/>
        <end position="114"/>
    </location>
</feature>
<feature type="transmembrane region" description="Helical" evidence="5">
    <location>
        <begin position="210"/>
        <end position="228"/>
    </location>
</feature>
<proteinExistence type="inferred from homology"/>
<evidence type="ECO:0000256" key="2">
    <source>
        <dbReference type="ARBA" id="ARBA00022692"/>
    </source>
</evidence>
<feature type="transmembrane region" description="Helical" evidence="5">
    <location>
        <begin position="186"/>
        <end position="204"/>
    </location>
</feature>
<dbReference type="InterPro" id="IPR007274">
    <property type="entry name" value="Cop_transporter"/>
</dbReference>
<keyword evidence="7" id="KW-0732">Signal</keyword>
<keyword evidence="2 5" id="KW-0812">Transmembrane</keyword>
<evidence type="ECO:0000313" key="9">
    <source>
        <dbReference type="Proteomes" id="UP000191144"/>
    </source>
</evidence>
<keyword evidence="3 5" id="KW-1133">Transmembrane helix</keyword>
<dbReference type="Proteomes" id="UP000191144">
    <property type="component" value="Chromosome F"/>
</dbReference>
<feature type="compositionally biased region" description="Polar residues" evidence="6">
    <location>
        <begin position="269"/>
        <end position="278"/>
    </location>
</feature>
<keyword evidence="5" id="KW-0186">Copper</keyword>
<keyword evidence="5" id="KW-0813">Transport</keyword>
<dbReference type="PANTHER" id="PTHR12483:SF27">
    <property type="entry name" value="COPPER TRANSPORT PROTEIN CTR1"/>
    <property type="match status" value="1"/>
</dbReference>
<dbReference type="AlphaFoldDB" id="A0A1G4JUX2"/>
<name>A0A1G4JUX2_9SACH</name>
<comment type="subcellular location">
    <subcellularLocation>
        <location evidence="1 5">Membrane</location>
        <topology evidence="1 5">Multi-pass membrane protein</topology>
    </subcellularLocation>
</comment>
<sequence length="360" mass="39532">MTGKLALAYLVTALTAGVHAHAGMDDSTSSMSMSMPMSTTSSGSMSMATSSSSSSMHMHSSMSMNTYLTPSYKNYPVLFEHLKAKNKAQAFGIFVLIIAAAFAYKFLLFASWCLEVKWFKQWNPSSARKGRSAQATGPTEDNDNSSMLTAQNYTQDLEFQSQFLPKVPNLFVQIFSPSVKDLFHDLIRLLIIFCSTMLIYMLMLVTMTYVLTYVFAVILGVALAEVFFNRWKICLIARWELKRQLERKRNCKGGEICPCDGEEEGVSEPLSSASSHGSTAMEKPSAAGLVNEKAAEKQVRKSCCGRPDATNASQSADACKCDGSEAENEASKERQARELSTNTEQAGAMDVNLIPAEKFS</sequence>
<evidence type="ECO:0000256" key="7">
    <source>
        <dbReference type="SAM" id="SignalP"/>
    </source>
</evidence>
<evidence type="ECO:0000313" key="8">
    <source>
        <dbReference type="EMBL" id="SCU94782.1"/>
    </source>
</evidence>
<feature type="region of interest" description="Disordered" evidence="6">
    <location>
        <begin position="268"/>
        <end position="287"/>
    </location>
</feature>
<evidence type="ECO:0000256" key="4">
    <source>
        <dbReference type="ARBA" id="ARBA00023136"/>
    </source>
</evidence>
<protein>
    <recommendedName>
        <fullName evidence="5">Copper transport protein</fullName>
    </recommendedName>
</protein>
<evidence type="ECO:0000256" key="6">
    <source>
        <dbReference type="SAM" id="MobiDB-lite"/>
    </source>
</evidence>
<dbReference type="GO" id="GO:0005886">
    <property type="term" value="C:plasma membrane"/>
    <property type="evidence" value="ECO:0007669"/>
    <property type="project" value="TreeGrafter"/>
</dbReference>
<feature type="region of interest" description="Disordered" evidence="6">
    <location>
        <begin position="330"/>
        <end position="360"/>
    </location>
</feature>
<evidence type="ECO:0000256" key="3">
    <source>
        <dbReference type="ARBA" id="ARBA00022989"/>
    </source>
</evidence>
<keyword evidence="5" id="KW-0406">Ion transport</keyword>
<dbReference type="OrthoDB" id="73901at2759"/>
<dbReference type="PANTHER" id="PTHR12483">
    <property type="entry name" value="SOLUTE CARRIER FAMILY 31 COPPER TRANSPORTERS"/>
    <property type="match status" value="1"/>
</dbReference>
<gene>
    <name evidence="8" type="ORF">LAME_0F09208G</name>
</gene>
<keyword evidence="4 5" id="KW-0472">Membrane</keyword>
<dbReference type="EMBL" id="LT598477">
    <property type="protein sequence ID" value="SCU94782.1"/>
    <property type="molecule type" value="Genomic_DNA"/>
</dbReference>
<evidence type="ECO:0000256" key="1">
    <source>
        <dbReference type="ARBA" id="ARBA00004141"/>
    </source>
</evidence>
<accession>A0A1G4JUX2</accession>
<feature type="signal peptide" evidence="7">
    <location>
        <begin position="1"/>
        <end position="20"/>
    </location>
</feature>
<keyword evidence="9" id="KW-1185">Reference proteome</keyword>
<dbReference type="GO" id="GO:0005375">
    <property type="term" value="F:copper ion transmembrane transporter activity"/>
    <property type="evidence" value="ECO:0007669"/>
    <property type="project" value="UniProtKB-UniRule"/>
</dbReference>
<reference evidence="9" key="1">
    <citation type="submission" date="2016-03" db="EMBL/GenBank/DDBJ databases">
        <authorList>
            <person name="Devillers Hugo."/>
        </authorList>
    </citation>
    <scope>NUCLEOTIDE SEQUENCE [LARGE SCALE GENOMIC DNA]</scope>
</reference>